<evidence type="ECO:0000313" key="2">
    <source>
        <dbReference type="EMBL" id="GGW22925.1"/>
    </source>
</evidence>
<keyword evidence="1" id="KW-0175">Coiled coil</keyword>
<evidence type="ECO:0000256" key="1">
    <source>
        <dbReference type="SAM" id="Coils"/>
    </source>
</evidence>
<proteinExistence type="predicted"/>
<dbReference type="AlphaFoldDB" id="A0A8H9LSH0"/>
<accession>A0A8H9LSH0</accession>
<evidence type="ECO:0000313" key="3">
    <source>
        <dbReference type="Proteomes" id="UP000623776"/>
    </source>
</evidence>
<dbReference type="RefSeq" id="WP_189463079.1">
    <property type="nucleotide sequence ID" value="NZ_BMXN01000005.1"/>
</dbReference>
<gene>
    <name evidence="2" type="ORF">GCM10007157_12570</name>
</gene>
<feature type="coiled-coil region" evidence="1">
    <location>
        <begin position="20"/>
        <end position="59"/>
    </location>
</feature>
<organism evidence="2 3">
    <name type="scientific">Vreelandella hamiltonii</name>
    <dbReference type="NCBI Taxonomy" id="502829"/>
    <lineage>
        <taxon>Bacteria</taxon>
        <taxon>Pseudomonadati</taxon>
        <taxon>Pseudomonadota</taxon>
        <taxon>Gammaproteobacteria</taxon>
        <taxon>Oceanospirillales</taxon>
        <taxon>Halomonadaceae</taxon>
        <taxon>Vreelandella</taxon>
    </lineage>
</organism>
<keyword evidence="3" id="KW-1185">Reference proteome</keyword>
<sequence>MGDLKSEFAWSERPAGEYRADRLEEERERLNRRLVWAMRKQDAQAIERLHQRLEALEEAIDDDLAPGCPPNKFERYRGKW</sequence>
<name>A0A8H9LSH0_9GAMM</name>
<dbReference type="Proteomes" id="UP000623776">
    <property type="component" value="Unassembled WGS sequence"/>
</dbReference>
<protein>
    <submittedName>
        <fullName evidence="2">Uncharacterized protein</fullName>
    </submittedName>
</protein>
<comment type="caution">
    <text evidence="2">The sequence shown here is derived from an EMBL/GenBank/DDBJ whole genome shotgun (WGS) entry which is preliminary data.</text>
</comment>
<reference evidence="3" key="1">
    <citation type="journal article" date="2019" name="Int. J. Syst. Evol. Microbiol.">
        <title>The Global Catalogue of Microorganisms (GCM) 10K type strain sequencing project: providing services to taxonomists for standard genome sequencing and annotation.</title>
        <authorList>
            <consortium name="The Broad Institute Genomics Platform"/>
            <consortium name="The Broad Institute Genome Sequencing Center for Infectious Disease"/>
            <person name="Wu L."/>
            <person name="Ma J."/>
        </authorList>
    </citation>
    <scope>NUCLEOTIDE SEQUENCE [LARGE SCALE GENOMIC DNA]</scope>
    <source>
        <strain evidence="3">KCTC 22154</strain>
    </source>
</reference>
<dbReference type="EMBL" id="BMXN01000005">
    <property type="protein sequence ID" value="GGW22925.1"/>
    <property type="molecule type" value="Genomic_DNA"/>
</dbReference>